<evidence type="ECO:0000313" key="1">
    <source>
        <dbReference type="EMBL" id="KAF5783582.1"/>
    </source>
</evidence>
<dbReference type="EMBL" id="MNCJ02000326">
    <property type="protein sequence ID" value="KAF5783582.1"/>
    <property type="molecule type" value="Genomic_DNA"/>
</dbReference>
<dbReference type="Gramene" id="mRNA:HanXRQr2_Chr11g0509591">
    <property type="protein sequence ID" value="mRNA:HanXRQr2_Chr11g0509591"/>
    <property type="gene ID" value="HanXRQr2_Chr11g0509591"/>
</dbReference>
<sequence>MFFIVTLSTYTYITFATIANRKLLMACKSISSITAGDGAEPIEIRVIRKWLSFVYKEEYCFLFVDREGTAIEAIGSKRDKAFLDAKLVLQSCYRVTNYLSARARQSHNVVPRAATIKLGRGTHFTPIDDSAFPTNYFNFIPFNRLRDREGNHFLLTGSFTYFCISDINT</sequence>
<reference evidence="1" key="1">
    <citation type="journal article" date="2017" name="Nature">
        <title>The sunflower genome provides insights into oil metabolism, flowering and Asterid evolution.</title>
        <authorList>
            <person name="Badouin H."/>
            <person name="Gouzy J."/>
            <person name="Grassa C.J."/>
            <person name="Murat F."/>
            <person name="Staton S.E."/>
            <person name="Cottret L."/>
            <person name="Lelandais-Briere C."/>
            <person name="Owens G.L."/>
            <person name="Carrere S."/>
            <person name="Mayjonade B."/>
            <person name="Legrand L."/>
            <person name="Gill N."/>
            <person name="Kane N.C."/>
            <person name="Bowers J.E."/>
            <person name="Hubner S."/>
            <person name="Bellec A."/>
            <person name="Berard A."/>
            <person name="Berges H."/>
            <person name="Blanchet N."/>
            <person name="Boniface M.C."/>
            <person name="Brunel D."/>
            <person name="Catrice O."/>
            <person name="Chaidir N."/>
            <person name="Claudel C."/>
            <person name="Donnadieu C."/>
            <person name="Faraut T."/>
            <person name="Fievet G."/>
            <person name="Helmstetter N."/>
            <person name="King M."/>
            <person name="Knapp S.J."/>
            <person name="Lai Z."/>
            <person name="Le Paslier M.C."/>
            <person name="Lippi Y."/>
            <person name="Lorenzon L."/>
            <person name="Mandel J.R."/>
            <person name="Marage G."/>
            <person name="Marchand G."/>
            <person name="Marquand E."/>
            <person name="Bret-Mestries E."/>
            <person name="Morien E."/>
            <person name="Nambeesan S."/>
            <person name="Nguyen T."/>
            <person name="Pegot-Espagnet P."/>
            <person name="Pouilly N."/>
            <person name="Raftis F."/>
            <person name="Sallet E."/>
            <person name="Schiex T."/>
            <person name="Thomas J."/>
            <person name="Vandecasteele C."/>
            <person name="Vares D."/>
            <person name="Vear F."/>
            <person name="Vautrin S."/>
            <person name="Crespi M."/>
            <person name="Mangin B."/>
            <person name="Burke J.M."/>
            <person name="Salse J."/>
            <person name="Munos S."/>
            <person name="Vincourt P."/>
            <person name="Rieseberg L.H."/>
            <person name="Langlade N.B."/>
        </authorList>
    </citation>
    <scope>NUCLEOTIDE SEQUENCE</scope>
    <source>
        <tissue evidence="1">Leaves</tissue>
    </source>
</reference>
<organism evidence="1 2">
    <name type="scientific">Helianthus annuus</name>
    <name type="common">Common sunflower</name>
    <dbReference type="NCBI Taxonomy" id="4232"/>
    <lineage>
        <taxon>Eukaryota</taxon>
        <taxon>Viridiplantae</taxon>
        <taxon>Streptophyta</taxon>
        <taxon>Embryophyta</taxon>
        <taxon>Tracheophyta</taxon>
        <taxon>Spermatophyta</taxon>
        <taxon>Magnoliopsida</taxon>
        <taxon>eudicotyledons</taxon>
        <taxon>Gunneridae</taxon>
        <taxon>Pentapetalae</taxon>
        <taxon>asterids</taxon>
        <taxon>campanulids</taxon>
        <taxon>Asterales</taxon>
        <taxon>Asteraceae</taxon>
        <taxon>Asteroideae</taxon>
        <taxon>Heliantheae alliance</taxon>
        <taxon>Heliantheae</taxon>
        <taxon>Helianthus</taxon>
    </lineage>
</organism>
<proteinExistence type="predicted"/>
<protein>
    <submittedName>
        <fullName evidence="1">Uncharacterized protein</fullName>
    </submittedName>
</protein>
<dbReference type="Proteomes" id="UP000215914">
    <property type="component" value="Unassembled WGS sequence"/>
</dbReference>
<gene>
    <name evidence="1" type="ORF">HanXRQr2_Chr11g0509591</name>
</gene>
<dbReference type="AlphaFoldDB" id="A0A9K3HRZ8"/>
<reference evidence="1" key="2">
    <citation type="submission" date="2020-06" db="EMBL/GenBank/DDBJ databases">
        <title>Helianthus annuus Genome sequencing and assembly Release 2.</title>
        <authorList>
            <person name="Gouzy J."/>
            <person name="Langlade N."/>
            <person name="Munos S."/>
        </authorList>
    </citation>
    <scope>NUCLEOTIDE SEQUENCE</scope>
    <source>
        <tissue evidence="1">Leaves</tissue>
    </source>
</reference>
<keyword evidence="2" id="KW-1185">Reference proteome</keyword>
<evidence type="ECO:0000313" key="2">
    <source>
        <dbReference type="Proteomes" id="UP000215914"/>
    </source>
</evidence>
<comment type="caution">
    <text evidence="1">The sequence shown here is derived from an EMBL/GenBank/DDBJ whole genome shotgun (WGS) entry which is preliminary data.</text>
</comment>
<name>A0A9K3HRZ8_HELAN</name>
<accession>A0A9K3HRZ8</accession>